<evidence type="ECO:0000256" key="1">
    <source>
        <dbReference type="SAM" id="Phobius"/>
    </source>
</evidence>
<gene>
    <name evidence="2" type="ORF">JOD45_001415</name>
</gene>
<comment type="caution">
    <text evidence="2">The sequence shown here is derived from an EMBL/GenBank/DDBJ whole genome shotgun (WGS) entry which is preliminary data.</text>
</comment>
<keyword evidence="3" id="KW-1185">Reference proteome</keyword>
<dbReference type="Proteomes" id="UP000808914">
    <property type="component" value="Unassembled WGS sequence"/>
</dbReference>
<reference evidence="2 3" key="1">
    <citation type="submission" date="2021-01" db="EMBL/GenBank/DDBJ databases">
        <title>Genomic Encyclopedia of Type Strains, Phase IV (KMG-IV): sequencing the most valuable type-strain genomes for metagenomic binning, comparative biology and taxonomic classification.</title>
        <authorList>
            <person name="Goeker M."/>
        </authorList>
    </citation>
    <scope>NUCLEOTIDE SEQUENCE [LARGE SCALE GENOMIC DNA]</scope>
    <source>
        <strain evidence="2 3">DSM 28236</strain>
    </source>
</reference>
<keyword evidence="1" id="KW-0812">Transmembrane</keyword>
<organism evidence="2 3">
    <name type="scientific">Scopulibacillus daqui</name>
    <dbReference type="NCBI Taxonomy" id="1469162"/>
    <lineage>
        <taxon>Bacteria</taxon>
        <taxon>Bacillati</taxon>
        <taxon>Bacillota</taxon>
        <taxon>Bacilli</taxon>
        <taxon>Bacillales</taxon>
        <taxon>Sporolactobacillaceae</taxon>
        <taxon>Scopulibacillus</taxon>
    </lineage>
</organism>
<evidence type="ECO:0008006" key="4">
    <source>
        <dbReference type="Google" id="ProtNLM"/>
    </source>
</evidence>
<sequence length="58" mass="6747">MTAFIRAELLKMKSSLSRNLFLIIPIFFLLFAAFSNIYANKSQHPDANIFLTITYNYL</sequence>
<keyword evidence="1" id="KW-0472">Membrane</keyword>
<name>A0ABS2PYS6_9BACL</name>
<keyword evidence="1" id="KW-1133">Transmembrane helix</keyword>
<evidence type="ECO:0000313" key="3">
    <source>
        <dbReference type="Proteomes" id="UP000808914"/>
    </source>
</evidence>
<protein>
    <recommendedName>
        <fullName evidence="4">ABC transporter permease</fullName>
    </recommendedName>
</protein>
<proteinExistence type="predicted"/>
<accession>A0ABS2PYS6</accession>
<feature type="transmembrane region" description="Helical" evidence="1">
    <location>
        <begin position="20"/>
        <end position="39"/>
    </location>
</feature>
<evidence type="ECO:0000313" key="2">
    <source>
        <dbReference type="EMBL" id="MBM7645204.1"/>
    </source>
</evidence>
<dbReference type="EMBL" id="JAFBER010000007">
    <property type="protein sequence ID" value="MBM7645204.1"/>
    <property type="molecule type" value="Genomic_DNA"/>
</dbReference>